<protein>
    <submittedName>
        <fullName evidence="2">Uncharacterized protein</fullName>
    </submittedName>
</protein>
<comment type="caution">
    <text evidence="2">The sequence shown here is derived from an EMBL/GenBank/DDBJ whole genome shotgun (WGS) entry which is preliminary data.</text>
</comment>
<evidence type="ECO:0000256" key="1">
    <source>
        <dbReference type="SAM" id="Phobius"/>
    </source>
</evidence>
<keyword evidence="1" id="KW-0472">Membrane</keyword>
<evidence type="ECO:0000313" key="3">
    <source>
        <dbReference type="Proteomes" id="UP001501459"/>
    </source>
</evidence>
<gene>
    <name evidence="2" type="ORF">GCM10008983_05990</name>
</gene>
<feature type="transmembrane region" description="Helical" evidence="1">
    <location>
        <begin position="15"/>
        <end position="33"/>
    </location>
</feature>
<dbReference type="EMBL" id="BAAADM010000015">
    <property type="protein sequence ID" value="GAA0432239.1"/>
    <property type="molecule type" value="Genomic_DNA"/>
</dbReference>
<organism evidence="2 3">
    <name type="scientific">Lentibacillus halophilus</name>
    <dbReference type="NCBI Taxonomy" id="295065"/>
    <lineage>
        <taxon>Bacteria</taxon>
        <taxon>Bacillati</taxon>
        <taxon>Bacillota</taxon>
        <taxon>Bacilli</taxon>
        <taxon>Bacillales</taxon>
        <taxon>Bacillaceae</taxon>
        <taxon>Lentibacillus</taxon>
    </lineage>
</organism>
<dbReference type="Proteomes" id="UP001501459">
    <property type="component" value="Unassembled WGS sequence"/>
</dbReference>
<evidence type="ECO:0000313" key="2">
    <source>
        <dbReference type="EMBL" id="GAA0432239.1"/>
    </source>
</evidence>
<keyword evidence="3" id="KW-1185">Reference proteome</keyword>
<proteinExistence type="predicted"/>
<reference evidence="2 3" key="1">
    <citation type="journal article" date="2019" name="Int. J. Syst. Evol. Microbiol.">
        <title>The Global Catalogue of Microorganisms (GCM) 10K type strain sequencing project: providing services to taxonomists for standard genome sequencing and annotation.</title>
        <authorList>
            <consortium name="The Broad Institute Genomics Platform"/>
            <consortium name="The Broad Institute Genome Sequencing Center for Infectious Disease"/>
            <person name="Wu L."/>
            <person name="Ma J."/>
        </authorList>
    </citation>
    <scope>NUCLEOTIDE SEQUENCE [LARGE SCALE GENOMIC DNA]</scope>
    <source>
        <strain evidence="2 3">JCM 12149</strain>
    </source>
</reference>
<sequence>MGLLYFVDTHAKNNTHILFPVIGVVTDILILLFQQMMYNINRYVTALQGGDSH</sequence>
<accession>A0ABN0Z3Y9</accession>
<name>A0ABN0Z3Y9_9BACI</name>
<keyword evidence="1" id="KW-1133">Transmembrane helix</keyword>
<keyword evidence="1" id="KW-0812">Transmembrane</keyword>